<sequence>MATDQSKPSARRGMFVAIASLIGVFATTPGQTVGVSAFIDPIASDLGLDRGQVLILYSLGTFLGILTAPLIGRLVDRFGPRRLIVPVVAAVAGACAVMSMIGNAWSLGLGFLVLRASAIAGLSLVTMQMVNLWFDRFRGRITALAMMGLALGGLVIPPLVEPIIQSDGWRTAYLALAGGVLAIMLPVGLAFYRNKPEDNGNTRDFGRPRGGRAMPAIGFTLAESVRTVAFWYFGFITVLSNGVGTALMLDHVRAMGEAGLARDSAIHLLGAMTLAQAIATLCSGALVDRLGARPVGLLGLCFLAFSIICLWTRPTLGGGTAYAATLGAMIGTLQIVYSAGLAESFGLRHLGSIRGTLFVIGVSGAAAGPLAFLWSPPTAYTVFLGFAVVAATLGFVDMRSGGKKK</sequence>
<feature type="transmembrane region" description="Helical" evidence="4">
    <location>
        <begin position="53"/>
        <end position="71"/>
    </location>
</feature>
<organism evidence="6 7">
    <name type="scientific">Reyranella humidisoli</name>
    <dbReference type="NCBI Taxonomy" id="2849149"/>
    <lineage>
        <taxon>Bacteria</taxon>
        <taxon>Pseudomonadati</taxon>
        <taxon>Pseudomonadota</taxon>
        <taxon>Alphaproteobacteria</taxon>
        <taxon>Hyphomicrobiales</taxon>
        <taxon>Reyranellaceae</taxon>
        <taxon>Reyranella</taxon>
    </lineage>
</organism>
<dbReference type="EMBL" id="JAHOPB010000001">
    <property type="protein sequence ID" value="MBU8874657.1"/>
    <property type="molecule type" value="Genomic_DNA"/>
</dbReference>
<evidence type="ECO:0000256" key="2">
    <source>
        <dbReference type="ARBA" id="ARBA00022989"/>
    </source>
</evidence>
<dbReference type="InterPro" id="IPR050327">
    <property type="entry name" value="Proton-linked_MCT"/>
</dbReference>
<protein>
    <submittedName>
        <fullName evidence="6">MFS transporter</fullName>
    </submittedName>
</protein>
<dbReference type="RefSeq" id="WP_216960586.1">
    <property type="nucleotide sequence ID" value="NZ_JAHOPB010000001.1"/>
</dbReference>
<dbReference type="PANTHER" id="PTHR11360">
    <property type="entry name" value="MONOCARBOXYLATE TRANSPORTER"/>
    <property type="match status" value="1"/>
</dbReference>
<evidence type="ECO:0000256" key="4">
    <source>
        <dbReference type="SAM" id="Phobius"/>
    </source>
</evidence>
<evidence type="ECO:0000259" key="5">
    <source>
        <dbReference type="PROSITE" id="PS50850"/>
    </source>
</evidence>
<feature type="transmembrane region" description="Helical" evidence="4">
    <location>
        <begin position="319"/>
        <end position="341"/>
    </location>
</feature>
<dbReference type="Pfam" id="PF07690">
    <property type="entry name" value="MFS_1"/>
    <property type="match status" value="1"/>
</dbReference>
<evidence type="ECO:0000256" key="1">
    <source>
        <dbReference type="ARBA" id="ARBA00022692"/>
    </source>
</evidence>
<comment type="caution">
    <text evidence="6">The sequence shown here is derived from an EMBL/GenBank/DDBJ whole genome shotgun (WGS) entry which is preliminary data.</text>
</comment>
<dbReference type="PROSITE" id="PS50850">
    <property type="entry name" value="MFS"/>
    <property type="match status" value="1"/>
</dbReference>
<dbReference type="Proteomes" id="UP000727907">
    <property type="component" value="Unassembled WGS sequence"/>
</dbReference>
<dbReference type="PANTHER" id="PTHR11360:SF308">
    <property type="entry name" value="BLL3089 PROTEIN"/>
    <property type="match status" value="1"/>
</dbReference>
<feature type="transmembrane region" description="Helical" evidence="4">
    <location>
        <begin position="265"/>
        <end position="287"/>
    </location>
</feature>
<feature type="domain" description="Major facilitator superfamily (MFS) profile" evidence="5">
    <location>
        <begin position="16"/>
        <end position="405"/>
    </location>
</feature>
<evidence type="ECO:0000313" key="6">
    <source>
        <dbReference type="EMBL" id="MBU8874657.1"/>
    </source>
</evidence>
<name>A0ABS6IJ77_9HYPH</name>
<accession>A0ABS6IJ77</accession>
<reference evidence="6 7" key="1">
    <citation type="submission" date="2021-06" db="EMBL/GenBank/DDBJ databases">
        <authorList>
            <person name="Lee D.H."/>
        </authorList>
    </citation>
    <scope>NUCLEOTIDE SEQUENCE [LARGE SCALE GENOMIC DNA]</scope>
    <source>
        <strain evidence="6 7">MMS21-HV4-11</strain>
    </source>
</reference>
<keyword evidence="3 4" id="KW-0472">Membrane</keyword>
<evidence type="ECO:0000256" key="3">
    <source>
        <dbReference type="ARBA" id="ARBA00023136"/>
    </source>
</evidence>
<feature type="transmembrane region" description="Helical" evidence="4">
    <location>
        <begin position="141"/>
        <end position="160"/>
    </location>
</feature>
<feature type="transmembrane region" description="Helical" evidence="4">
    <location>
        <begin position="83"/>
        <end position="105"/>
    </location>
</feature>
<gene>
    <name evidence="6" type="ORF">KQ910_12855</name>
</gene>
<feature type="transmembrane region" description="Helical" evidence="4">
    <location>
        <begin position="353"/>
        <end position="372"/>
    </location>
</feature>
<keyword evidence="2 4" id="KW-1133">Transmembrane helix</keyword>
<dbReference type="InterPro" id="IPR011701">
    <property type="entry name" value="MFS"/>
</dbReference>
<feature type="transmembrane region" description="Helical" evidence="4">
    <location>
        <begin position="294"/>
        <end position="313"/>
    </location>
</feature>
<evidence type="ECO:0000313" key="7">
    <source>
        <dbReference type="Proteomes" id="UP000727907"/>
    </source>
</evidence>
<proteinExistence type="predicted"/>
<keyword evidence="1 4" id="KW-0812">Transmembrane</keyword>
<feature type="transmembrane region" description="Helical" evidence="4">
    <location>
        <begin position="111"/>
        <end position="134"/>
    </location>
</feature>
<dbReference type="InterPro" id="IPR020846">
    <property type="entry name" value="MFS_dom"/>
</dbReference>
<feature type="transmembrane region" description="Helical" evidence="4">
    <location>
        <begin position="172"/>
        <end position="192"/>
    </location>
</feature>
<keyword evidence="7" id="KW-1185">Reference proteome</keyword>
<feature type="transmembrane region" description="Helical" evidence="4">
    <location>
        <begin position="378"/>
        <end position="396"/>
    </location>
</feature>